<dbReference type="HOGENOM" id="CLU_045498_5_4_2"/>
<evidence type="ECO:0000313" key="6">
    <source>
        <dbReference type="EMBL" id="EHP70821.1"/>
    </source>
</evidence>
<feature type="transmembrane region" description="Helical" evidence="5">
    <location>
        <begin position="43"/>
        <end position="62"/>
    </location>
</feature>
<feature type="transmembrane region" description="Helical" evidence="5">
    <location>
        <begin position="134"/>
        <end position="165"/>
    </location>
</feature>
<sequence>MNPLLLILLGLAVGALTGITGSSGVLVVVPVLTFLGYSFQEAVGVSLAIDVITTTSVVYAYLRYGDVKLRVAGLMGVGAVLGAQLGVRLALYLNPTPLEIAFSLFAGIMAVVSFRRSIKGVKLDNISKVRRGWLALPLSICVGVLTGTLGTSGGIMFIAIMMMIYSMDVRVMIGTGTLAMLLSALSGSLGYAISGNLDLATSLIIGIAALGSGYLFSKLAHRLRPSIIYASLGTVFVITCLSEVIRLIRM</sequence>
<dbReference type="EMBL" id="JH597761">
    <property type="protein sequence ID" value="EHP70821.1"/>
    <property type="molecule type" value="Genomic_DNA"/>
</dbReference>
<evidence type="ECO:0000256" key="5">
    <source>
        <dbReference type="RuleBase" id="RU363041"/>
    </source>
</evidence>
<reference evidence="6 7" key="1">
    <citation type="submission" date="2012-01" db="EMBL/GenBank/DDBJ databases">
        <title>Improved High-Quality Draft sequence of Metallosphaera yellowstonensis MK1.</title>
        <authorList>
            <consortium name="US DOE Joint Genome Institute"/>
            <person name="Lucas S."/>
            <person name="Han J."/>
            <person name="Cheng J.-F."/>
            <person name="Goodwin L."/>
            <person name="Pitluck S."/>
            <person name="Peters L."/>
            <person name="Teshima H."/>
            <person name="Detter J.C."/>
            <person name="Han C."/>
            <person name="Tapia R."/>
            <person name="Land M."/>
            <person name="Hauser L."/>
            <person name="Kyrpides N."/>
            <person name="Kozubal M."/>
            <person name="Macur R.E."/>
            <person name="Jay Z."/>
            <person name="Inskeep W."/>
            <person name="Woyke T."/>
        </authorList>
    </citation>
    <scope>NUCLEOTIDE SEQUENCE [LARGE SCALE GENOMIC DNA]</scope>
    <source>
        <strain evidence="6 7">MK1</strain>
    </source>
</reference>
<organism evidence="6 7">
    <name type="scientific">Metallosphaera yellowstonensis MK1</name>
    <dbReference type="NCBI Taxonomy" id="671065"/>
    <lineage>
        <taxon>Archaea</taxon>
        <taxon>Thermoproteota</taxon>
        <taxon>Thermoprotei</taxon>
        <taxon>Sulfolobales</taxon>
        <taxon>Sulfolobaceae</taxon>
        <taxon>Metallosphaera</taxon>
    </lineage>
</organism>
<proteinExistence type="inferred from homology"/>
<feature type="transmembrane region" description="Helical" evidence="5">
    <location>
        <begin position="199"/>
        <end position="216"/>
    </location>
</feature>
<dbReference type="OrthoDB" id="57516at2157"/>
<dbReference type="PANTHER" id="PTHR43483:SF3">
    <property type="entry name" value="MEMBRANE TRANSPORTER PROTEIN HI_0806-RELATED"/>
    <property type="match status" value="1"/>
</dbReference>
<comment type="similarity">
    <text evidence="5">Belongs to the 4-toluene sulfonate uptake permease (TSUP) (TC 2.A.102) family.</text>
</comment>
<evidence type="ECO:0000256" key="2">
    <source>
        <dbReference type="ARBA" id="ARBA00022692"/>
    </source>
</evidence>
<keyword evidence="5" id="KW-1003">Cell membrane</keyword>
<protein>
    <recommendedName>
        <fullName evidence="5">Probable membrane transporter protein</fullName>
    </recommendedName>
</protein>
<keyword evidence="7" id="KW-1185">Reference proteome</keyword>
<feature type="transmembrane region" description="Helical" evidence="5">
    <location>
        <begin position="97"/>
        <end position="114"/>
    </location>
</feature>
<keyword evidence="3 5" id="KW-1133">Transmembrane helix</keyword>
<dbReference type="InterPro" id="IPR002781">
    <property type="entry name" value="TM_pro_TauE-like"/>
</dbReference>
<dbReference type="GO" id="GO:0005886">
    <property type="term" value="C:plasma membrane"/>
    <property type="evidence" value="ECO:0007669"/>
    <property type="project" value="UniProtKB-SubCell"/>
</dbReference>
<keyword evidence="2 5" id="KW-0812">Transmembrane</keyword>
<keyword evidence="4 5" id="KW-0472">Membrane</keyword>
<dbReference type="Proteomes" id="UP000003980">
    <property type="component" value="Unassembled WGS sequence"/>
</dbReference>
<accession>H2C3K0</accession>
<name>H2C3K0_9CREN</name>
<gene>
    <name evidence="6" type="ORF">MetMK1DRAFT_00013250</name>
</gene>
<comment type="subcellular location">
    <subcellularLocation>
        <location evidence="5">Cell membrane</location>
        <topology evidence="5">Multi-pass membrane protein</topology>
    </subcellularLocation>
    <subcellularLocation>
        <location evidence="1">Membrane</location>
        <topology evidence="1">Multi-pass membrane protein</topology>
    </subcellularLocation>
</comment>
<dbReference type="eggNOG" id="arCOG02050">
    <property type="taxonomic scope" value="Archaea"/>
</dbReference>
<feature type="transmembrane region" description="Helical" evidence="5">
    <location>
        <begin position="171"/>
        <end position="192"/>
    </location>
</feature>
<feature type="transmembrane region" description="Helical" evidence="5">
    <location>
        <begin position="228"/>
        <end position="248"/>
    </location>
</feature>
<dbReference type="PANTHER" id="PTHR43483">
    <property type="entry name" value="MEMBRANE TRANSPORTER PROTEIN HI_0806-RELATED"/>
    <property type="match status" value="1"/>
</dbReference>
<dbReference type="Pfam" id="PF01925">
    <property type="entry name" value="TauE"/>
    <property type="match status" value="1"/>
</dbReference>
<evidence type="ECO:0000313" key="7">
    <source>
        <dbReference type="Proteomes" id="UP000003980"/>
    </source>
</evidence>
<dbReference type="STRING" id="671065.MetMK1DRAFT_00013250"/>
<dbReference type="AlphaFoldDB" id="H2C3K0"/>
<feature type="transmembrane region" description="Helical" evidence="5">
    <location>
        <begin position="69"/>
        <end position="91"/>
    </location>
</feature>
<evidence type="ECO:0000256" key="4">
    <source>
        <dbReference type="ARBA" id="ARBA00023136"/>
    </source>
</evidence>
<evidence type="ECO:0000256" key="3">
    <source>
        <dbReference type="ARBA" id="ARBA00022989"/>
    </source>
</evidence>
<evidence type="ECO:0000256" key="1">
    <source>
        <dbReference type="ARBA" id="ARBA00004141"/>
    </source>
</evidence>